<evidence type="ECO:0000313" key="3">
    <source>
        <dbReference type="Proteomes" id="UP001054945"/>
    </source>
</evidence>
<gene>
    <name evidence="2" type="primary">CFAP57</name>
    <name evidence="2" type="ORF">CEXT_22791</name>
</gene>
<name>A0AAV4Y0W0_CAEEX</name>
<dbReference type="Proteomes" id="UP001054945">
    <property type="component" value="Unassembled WGS sequence"/>
</dbReference>
<keyword evidence="2" id="KW-0969">Cilium</keyword>
<protein>
    <submittedName>
        <fullName evidence="2">Cilia-and flagella-associated protein 57</fullName>
    </submittedName>
</protein>
<accession>A0AAV4Y0W0</accession>
<sequence length="649" mass="73782">MPRCTSSAFAPSTRASSSWWGGTFLRLYRCKDEQRLIEIALHDQERTEKTFHCVAWMSSPDRAMIGTSDGKILIFQNITLLREVLVTKELIRIQRSVNVEDRNVTCILLTSDGLMCSHGTTSVLCFKEDFKLHKVLNIPHSSSESRVVQLAMNLRKAYSQWLRGTAGLCTTAWHSDLTEKDCEDDFRVVQDYQLTRGVICADTIQSVSLQVACSDAALTIRDFSSSSRVVLRGKLPESPCSISLCPQATSVVLGYEGAVKVYNIVFESLVESYSFETDANPKVCFSPSGHLIAFTKGSEICLYYSSGFKAHTSFQRHKAKVQNLIWRHDKCLLSSDAAGAIYEWDLLRKGPPGKHTLPEVIHTSMATPKRNSPMYFSLSVRMATYGASETAKSEVTAMVVVDELVLVGSPEGKLVGFELSLRFPIFEISHHIGSIVHLVEIREGTSIIALDTYGIASTWKFNDKNYTGATSFRTELLINVDKKEEFVREIRAMEVMLRDCTEKAELERQQLRSEHEQKEAETLQKHRDIQSALQSSLDRLKDELKTIKEYWETKDVSKIEEIQREKEENESDFQLKMVEEEKCLLRAKEERTRLQEDFEQSVVQRQDEKAGDHRGFWYQVCATSKKNRRIAPGAGKGNRKTLLEKERYL</sequence>
<dbReference type="SUPFAM" id="SSF50978">
    <property type="entry name" value="WD40 repeat-like"/>
    <property type="match status" value="1"/>
</dbReference>
<feature type="region of interest" description="Disordered" evidence="1">
    <location>
        <begin position="508"/>
        <end position="527"/>
    </location>
</feature>
<dbReference type="PANTHER" id="PTHR32215">
    <property type="entry name" value="CILIA- AND FLAGELLA-ASSOCIATED PROTEIN 57"/>
    <property type="match status" value="1"/>
</dbReference>
<dbReference type="EMBL" id="BPLR01001085">
    <property type="protein sequence ID" value="GIY99798.1"/>
    <property type="molecule type" value="Genomic_DNA"/>
</dbReference>
<dbReference type="InterPro" id="IPR015943">
    <property type="entry name" value="WD40/YVTN_repeat-like_dom_sf"/>
</dbReference>
<feature type="region of interest" description="Disordered" evidence="1">
    <location>
        <begin position="629"/>
        <end position="649"/>
    </location>
</feature>
<reference evidence="2 3" key="1">
    <citation type="submission" date="2021-06" db="EMBL/GenBank/DDBJ databases">
        <title>Caerostris extrusa draft genome.</title>
        <authorList>
            <person name="Kono N."/>
            <person name="Arakawa K."/>
        </authorList>
    </citation>
    <scope>NUCLEOTIDE SEQUENCE [LARGE SCALE GENOMIC DNA]</scope>
</reference>
<organism evidence="2 3">
    <name type="scientific">Caerostris extrusa</name>
    <name type="common">Bark spider</name>
    <name type="synonym">Caerostris bankana</name>
    <dbReference type="NCBI Taxonomy" id="172846"/>
    <lineage>
        <taxon>Eukaryota</taxon>
        <taxon>Metazoa</taxon>
        <taxon>Ecdysozoa</taxon>
        <taxon>Arthropoda</taxon>
        <taxon>Chelicerata</taxon>
        <taxon>Arachnida</taxon>
        <taxon>Araneae</taxon>
        <taxon>Araneomorphae</taxon>
        <taxon>Entelegynae</taxon>
        <taxon>Araneoidea</taxon>
        <taxon>Araneidae</taxon>
        <taxon>Caerostris</taxon>
    </lineage>
</organism>
<dbReference type="InterPro" id="IPR052993">
    <property type="entry name" value="CFA-57"/>
</dbReference>
<evidence type="ECO:0000256" key="1">
    <source>
        <dbReference type="SAM" id="MobiDB-lite"/>
    </source>
</evidence>
<dbReference type="Gene3D" id="2.130.10.10">
    <property type="entry name" value="YVTN repeat-like/Quinoprotein amine dehydrogenase"/>
    <property type="match status" value="2"/>
</dbReference>
<proteinExistence type="predicted"/>
<evidence type="ECO:0000313" key="2">
    <source>
        <dbReference type="EMBL" id="GIY99798.1"/>
    </source>
</evidence>
<dbReference type="InterPro" id="IPR036322">
    <property type="entry name" value="WD40_repeat_dom_sf"/>
</dbReference>
<comment type="caution">
    <text evidence="2">The sequence shown here is derived from an EMBL/GenBank/DDBJ whole genome shotgun (WGS) entry which is preliminary data.</text>
</comment>
<keyword evidence="2" id="KW-0966">Cell projection</keyword>
<dbReference type="AlphaFoldDB" id="A0AAV4Y0W0"/>
<dbReference type="PANTHER" id="PTHR32215:SF0">
    <property type="entry name" value="CILIA- AND FLAGELLA-ASSOCIATED PROTEIN 57"/>
    <property type="match status" value="1"/>
</dbReference>
<keyword evidence="3" id="KW-1185">Reference proteome</keyword>
<keyword evidence="2" id="KW-0282">Flagellum</keyword>